<dbReference type="FunFam" id="3.90.190.10:FF:000114">
    <property type="entry name" value="Tyrosine-protein phosphatase"/>
    <property type="match status" value="1"/>
</dbReference>
<dbReference type="FunCoup" id="E3LMV4">
    <property type="interactions" value="3"/>
</dbReference>
<feature type="region of interest" description="Disordered" evidence="1">
    <location>
        <begin position="1"/>
        <end position="243"/>
    </location>
</feature>
<feature type="domain" description="Tyrosine specific protein phosphatases" evidence="3">
    <location>
        <begin position="442"/>
        <end position="527"/>
    </location>
</feature>
<dbReference type="PANTHER" id="PTHR46163">
    <property type="entry name" value="TYROSINE-PROTEIN PHOSPHATASE-RELATED"/>
    <property type="match status" value="1"/>
</dbReference>
<evidence type="ECO:0000259" key="3">
    <source>
        <dbReference type="PROSITE" id="PS50056"/>
    </source>
</evidence>
<dbReference type="InterPro" id="IPR000387">
    <property type="entry name" value="Tyr_Pase_dom"/>
</dbReference>
<dbReference type="CDD" id="cd00047">
    <property type="entry name" value="PTPc"/>
    <property type="match status" value="1"/>
</dbReference>
<dbReference type="InParanoid" id="E3LMV4"/>
<dbReference type="Pfam" id="PF00102">
    <property type="entry name" value="Y_phosphatase"/>
    <property type="match status" value="1"/>
</dbReference>
<evidence type="ECO:0000259" key="2">
    <source>
        <dbReference type="PROSITE" id="PS50055"/>
    </source>
</evidence>
<dbReference type="Proteomes" id="UP000008281">
    <property type="component" value="Unassembled WGS sequence"/>
</dbReference>
<feature type="domain" description="Tyrosine-protein phosphatase" evidence="2">
    <location>
        <begin position="267"/>
        <end position="536"/>
    </location>
</feature>
<dbReference type="OMA" id="MYRFNRK"/>
<feature type="compositionally biased region" description="Polar residues" evidence="1">
    <location>
        <begin position="207"/>
        <end position="217"/>
    </location>
</feature>
<dbReference type="InterPro" id="IPR016130">
    <property type="entry name" value="Tyr_Pase_AS"/>
</dbReference>
<sequence length="566" mass="64234">MYRFNRKAKQDVKKKQNSNDGSKNSKTSSGSSNVSSASPTAHQKRRQPKSDSESEKSLKNPRPKLIQPSPVVSVPKTSSPDRTKQKSTVQDMVKGVVNRITFTPNRKQQKSTSTPPTSEIRKVSDVRSDYVDSELEKQAKKSKSKGSISTSLSGSTESMISDFTKKPIQNKQIVSVPSKAIKSERSLIGLDGETEQDEQRIERRNSGIKTRQTSESPSSRRDRSMEESASETKDSVSLADDEETREEYRKLFKDFAMASQKLTLDDFKHEFSQLPGDPPSDQCTAFNLGANNKKNRYTNIPCLDISRVRLQFMANKSNQSTDYIHANHIKSPLLKRGYILTQGPKKETIPDFWRMVWQEKSNSIVMLCQFVETNREKCVEYFPRNANATLRFDKLIVTFEEAIVNKSVVITRLNLSFEGETRGITHLQWKEWPDYQVPGSSEVMLKILRKIRARTHPPIIHCAAGVGRSGTLIAVEIALQSINTHFKLPDIKQVDQNNNSINNQLQIVTDLRLTGRATSVQTLQQYMLIWKVLLDFGVSNKLISEELVTKFSSTYRRSFRGSNYFS</sequence>
<feature type="compositionally biased region" description="Polar residues" evidence="1">
    <location>
        <begin position="100"/>
        <end position="117"/>
    </location>
</feature>
<dbReference type="PROSITE" id="PS50055">
    <property type="entry name" value="TYR_PHOSPHATASE_PTP"/>
    <property type="match status" value="1"/>
</dbReference>
<dbReference type="eggNOG" id="KOG0789">
    <property type="taxonomic scope" value="Eukaryota"/>
</dbReference>
<keyword evidence="5" id="KW-1185">Reference proteome</keyword>
<dbReference type="GeneID" id="9817773"/>
<dbReference type="RefSeq" id="XP_003115081.2">
    <property type="nucleotide sequence ID" value="XM_003115033.2"/>
</dbReference>
<organism evidence="5">
    <name type="scientific">Caenorhabditis remanei</name>
    <name type="common">Caenorhabditis vulgaris</name>
    <dbReference type="NCBI Taxonomy" id="31234"/>
    <lineage>
        <taxon>Eukaryota</taxon>
        <taxon>Metazoa</taxon>
        <taxon>Ecdysozoa</taxon>
        <taxon>Nematoda</taxon>
        <taxon>Chromadorea</taxon>
        <taxon>Rhabditida</taxon>
        <taxon>Rhabditina</taxon>
        <taxon>Rhabditomorpha</taxon>
        <taxon>Rhabditoidea</taxon>
        <taxon>Rhabditidae</taxon>
        <taxon>Peloderinae</taxon>
        <taxon>Caenorhabditis</taxon>
    </lineage>
</organism>
<dbReference type="EMBL" id="DS268411">
    <property type="protein sequence ID" value="EFP03216.1"/>
    <property type="molecule type" value="Genomic_DNA"/>
</dbReference>
<dbReference type="KEGG" id="crq:GCK72_001854"/>
<protein>
    <submittedName>
        <fullName evidence="4">Uncharacterized protein</fullName>
    </submittedName>
</protein>
<name>E3LMV4_CAERE</name>
<dbReference type="CTD" id="9817773"/>
<dbReference type="InterPro" id="IPR029021">
    <property type="entry name" value="Prot-tyrosine_phosphatase-like"/>
</dbReference>
<feature type="compositionally biased region" description="Basic and acidic residues" evidence="1">
    <location>
        <begin position="218"/>
        <end position="234"/>
    </location>
</feature>
<dbReference type="OrthoDB" id="8609993at2759"/>
<dbReference type="HOGENOM" id="CLU_498976_0_0_1"/>
<dbReference type="PROSITE" id="PS00383">
    <property type="entry name" value="TYR_PHOSPHATASE_1"/>
    <property type="match status" value="1"/>
</dbReference>
<dbReference type="AlphaFoldDB" id="E3LMV4"/>
<dbReference type="SUPFAM" id="SSF52799">
    <property type="entry name" value="(Phosphotyrosine protein) phosphatases II"/>
    <property type="match status" value="1"/>
</dbReference>
<dbReference type="STRING" id="31234.E3LMV4"/>
<feature type="compositionally biased region" description="Basic and acidic residues" evidence="1">
    <location>
        <begin position="48"/>
        <end position="58"/>
    </location>
</feature>
<gene>
    <name evidence="4" type="ORF">CRE_28206</name>
</gene>
<feature type="compositionally biased region" description="Basic and acidic residues" evidence="1">
    <location>
        <begin position="119"/>
        <end position="139"/>
    </location>
</feature>
<evidence type="ECO:0000313" key="5">
    <source>
        <dbReference type="Proteomes" id="UP000008281"/>
    </source>
</evidence>
<accession>E3LMV4</accession>
<dbReference type="Gene3D" id="3.90.190.10">
    <property type="entry name" value="Protein tyrosine phosphatase superfamily"/>
    <property type="match status" value="1"/>
</dbReference>
<feature type="compositionally biased region" description="Low complexity" evidence="1">
    <location>
        <begin position="68"/>
        <end position="78"/>
    </location>
</feature>
<proteinExistence type="predicted"/>
<reference evidence="4" key="1">
    <citation type="submission" date="2007-07" db="EMBL/GenBank/DDBJ databases">
        <title>PCAP assembly of the Caenorhabditis remanei genome.</title>
        <authorList>
            <consortium name="The Caenorhabditis remanei Sequencing Consortium"/>
            <person name="Wilson R.K."/>
        </authorList>
    </citation>
    <scope>NUCLEOTIDE SEQUENCE [LARGE SCALE GENOMIC DNA]</scope>
    <source>
        <strain evidence="4">PB4641</strain>
    </source>
</reference>
<dbReference type="SMART" id="SM00404">
    <property type="entry name" value="PTPc_motif"/>
    <property type="match status" value="1"/>
</dbReference>
<dbReference type="InterPro" id="IPR052782">
    <property type="entry name" value="Oocyte-zygote_transition_reg"/>
</dbReference>
<dbReference type="SMART" id="SM00194">
    <property type="entry name" value="PTPc"/>
    <property type="match status" value="1"/>
</dbReference>
<dbReference type="PRINTS" id="PR00700">
    <property type="entry name" value="PRTYPHPHTASE"/>
</dbReference>
<dbReference type="GO" id="GO:0004725">
    <property type="term" value="F:protein tyrosine phosphatase activity"/>
    <property type="evidence" value="ECO:0007669"/>
    <property type="project" value="InterPro"/>
</dbReference>
<dbReference type="InterPro" id="IPR000242">
    <property type="entry name" value="PTP_cat"/>
</dbReference>
<feature type="compositionally biased region" description="Low complexity" evidence="1">
    <location>
        <begin position="145"/>
        <end position="161"/>
    </location>
</feature>
<dbReference type="PROSITE" id="PS50056">
    <property type="entry name" value="TYR_PHOSPHATASE_2"/>
    <property type="match status" value="1"/>
</dbReference>
<dbReference type="InterPro" id="IPR003595">
    <property type="entry name" value="Tyr_Pase_cat"/>
</dbReference>
<evidence type="ECO:0000256" key="1">
    <source>
        <dbReference type="SAM" id="MobiDB-lite"/>
    </source>
</evidence>
<feature type="compositionally biased region" description="Low complexity" evidence="1">
    <location>
        <begin position="18"/>
        <end position="38"/>
    </location>
</feature>
<evidence type="ECO:0000313" key="4">
    <source>
        <dbReference type="EMBL" id="EFP03216.1"/>
    </source>
</evidence>